<name>D6TYL1_KTERA</name>
<keyword evidence="1" id="KW-1133">Transmembrane helix</keyword>
<accession>D6TYL1</accession>
<evidence type="ECO:0000313" key="2">
    <source>
        <dbReference type="EMBL" id="EFH85086.1"/>
    </source>
</evidence>
<keyword evidence="3" id="KW-1185">Reference proteome</keyword>
<reference evidence="2 3" key="1">
    <citation type="journal article" date="2011" name="Stand. Genomic Sci.">
        <title>Non-contiguous finished genome sequence and contextual data of the filamentous soil bacterium Ktedonobacter racemifer type strain (SOSP1-21).</title>
        <authorList>
            <person name="Chang Y.J."/>
            <person name="Land M."/>
            <person name="Hauser L."/>
            <person name="Chertkov O."/>
            <person name="Del Rio T.G."/>
            <person name="Nolan M."/>
            <person name="Copeland A."/>
            <person name="Tice H."/>
            <person name="Cheng J.F."/>
            <person name="Lucas S."/>
            <person name="Han C."/>
            <person name="Goodwin L."/>
            <person name="Pitluck S."/>
            <person name="Ivanova N."/>
            <person name="Ovchinikova G."/>
            <person name="Pati A."/>
            <person name="Chen A."/>
            <person name="Palaniappan K."/>
            <person name="Mavromatis K."/>
            <person name="Liolios K."/>
            <person name="Brettin T."/>
            <person name="Fiebig A."/>
            <person name="Rohde M."/>
            <person name="Abt B."/>
            <person name="Goker M."/>
            <person name="Detter J.C."/>
            <person name="Woyke T."/>
            <person name="Bristow J."/>
            <person name="Eisen J.A."/>
            <person name="Markowitz V."/>
            <person name="Hugenholtz P."/>
            <person name="Kyrpides N.C."/>
            <person name="Klenk H.P."/>
            <person name="Lapidus A."/>
        </authorList>
    </citation>
    <scope>NUCLEOTIDE SEQUENCE [LARGE SCALE GENOMIC DNA]</scope>
    <source>
        <strain evidence="3">DSM 44963</strain>
    </source>
</reference>
<proteinExistence type="predicted"/>
<gene>
    <name evidence="2" type="ORF">Krac_6241</name>
</gene>
<dbReference type="RefSeq" id="WP_007917100.1">
    <property type="nucleotide sequence ID" value="NZ_ADVG01000003.1"/>
</dbReference>
<keyword evidence="1" id="KW-0812">Transmembrane</keyword>
<evidence type="ECO:0000256" key="1">
    <source>
        <dbReference type="SAM" id="Phobius"/>
    </source>
</evidence>
<dbReference type="Proteomes" id="UP000004508">
    <property type="component" value="Unassembled WGS sequence"/>
</dbReference>
<comment type="caution">
    <text evidence="2">The sequence shown here is derived from an EMBL/GenBank/DDBJ whole genome shotgun (WGS) entry which is preliminary data.</text>
</comment>
<sequence length="46" mass="5194">MEFIGFLSSSLIIIVYLAGAALIIYILILLVQVLRLSIRALQKYLQ</sequence>
<keyword evidence="1" id="KW-0472">Membrane</keyword>
<dbReference type="AlphaFoldDB" id="D6TYL1"/>
<dbReference type="InParanoid" id="D6TYL1"/>
<protein>
    <submittedName>
        <fullName evidence="2">Uncharacterized protein</fullName>
    </submittedName>
</protein>
<organism evidence="2 3">
    <name type="scientific">Ktedonobacter racemifer DSM 44963</name>
    <dbReference type="NCBI Taxonomy" id="485913"/>
    <lineage>
        <taxon>Bacteria</taxon>
        <taxon>Bacillati</taxon>
        <taxon>Chloroflexota</taxon>
        <taxon>Ktedonobacteria</taxon>
        <taxon>Ktedonobacterales</taxon>
        <taxon>Ktedonobacteraceae</taxon>
        <taxon>Ktedonobacter</taxon>
    </lineage>
</organism>
<feature type="transmembrane region" description="Helical" evidence="1">
    <location>
        <begin position="6"/>
        <end position="34"/>
    </location>
</feature>
<dbReference type="EMBL" id="ADVG01000003">
    <property type="protein sequence ID" value="EFH85086.1"/>
    <property type="molecule type" value="Genomic_DNA"/>
</dbReference>
<evidence type="ECO:0000313" key="3">
    <source>
        <dbReference type="Proteomes" id="UP000004508"/>
    </source>
</evidence>